<dbReference type="GO" id="GO:0103068">
    <property type="term" value="F:leukotriene C4 gamma-glutamyl transferase activity"/>
    <property type="evidence" value="ECO:0007669"/>
    <property type="project" value="UniProtKB-EC"/>
</dbReference>
<dbReference type="PANTHER" id="PTHR43881">
    <property type="entry name" value="GAMMA-GLUTAMYLTRANSPEPTIDASE (AFU_ORTHOLOGUE AFUA_4G13580)"/>
    <property type="match status" value="1"/>
</dbReference>
<evidence type="ECO:0000313" key="2">
    <source>
        <dbReference type="Proteomes" id="UP000030021"/>
    </source>
</evidence>
<evidence type="ECO:0000313" key="1">
    <source>
        <dbReference type="EMBL" id="KGM89161.1"/>
    </source>
</evidence>
<dbReference type="Gene3D" id="1.10.246.130">
    <property type="match status" value="1"/>
</dbReference>
<protein>
    <submittedName>
        <fullName evidence="1">Gamma-glutamyltransferase</fullName>
        <ecNumber evidence="1">2.3.2.2</ecNumber>
    </submittedName>
</protein>
<dbReference type="InterPro" id="IPR043137">
    <property type="entry name" value="GGT_ssub_C"/>
</dbReference>
<dbReference type="PATRIC" id="fig|1288298.3.peg.646"/>
<name>A0A0A0HQB4_9RHOB</name>
<dbReference type="InterPro" id="IPR029055">
    <property type="entry name" value="Ntn_hydrolases_N"/>
</dbReference>
<dbReference type="EMBL" id="AONH01000002">
    <property type="protein sequence ID" value="KGM89161.1"/>
    <property type="molecule type" value="Genomic_DNA"/>
</dbReference>
<comment type="caution">
    <text evidence="1">The sequence shown here is derived from an EMBL/GenBank/DDBJ whole genome shotgun (WGS) entry which is preliminary data.</text>
</comment>
<dbReference type="eggNOG" id="COG0405">
    <property type="taxonomic scope" value="Bacteria"/>
</dbReference>
<organism evidence="1 2">
    <name type="scientific">Roseovarius mucosus DSM 17069</name>
    <dbReference type="NCBI Taxonomy" id="1288298"/>
    <lineage>
        <taxon>Bacteria</taxon>
        <taxon>Pseudomonadati</taxon>
        <taxon>Pseudomonadota</taxon>
        <taxon>Alphaproteobacteria</taxon>
        <taxon>Rhodobacterales</taxon>
        <taxon>Roseobacteraceae</taxon>
        <taxon>Roseovarius</taxon>
    </lineage>
</organism>
<dbReference type="HOGENOM" id="CLU_014813_3_0_5"/>
<dbReference type="Gene3D" id="3.60.20.40">
    <property type="match status" value="1"/>
</dbReference>
<dbReference type="AlphaFoldDB" id="A0A0A0HQB4"/>
<gene>
    <name evidence="1" type="ORF">rosmuc_00645</name>
</gene>
<dbReference type="SUPFAM" id="SSF56235">
    <property type="entry name" value="N-terminal nucleophile aminohydrolases (Ntn hydrolases)"/>
    <property type="match status" value="1"/>
</dbReference>
<dbReference type="EC" id="2.3.2.2" evidence="1"/>
<keyword evidence="1" id="KW-0012">Acyltransferase</keyword>
<proteinExistence type="predicted"/>
<dbReference type="Pfam" id="PF01019">
    <property type="entry name" value="G_glu_transpept"/>
    <property type="match status" value="1"/>
</dbReference>
<dbReference type="InterPro" id="IPR043138">
    <property type="entry name" value="GGT_lsub"/>
</dbReference>
<dbReference type="STRING" id="215743.ROSMUCSMR3_02132"/>
<reference evidence="1 2" key="1">
    <citation type="submission" date="2013-01" db="EMBL/GenBank/DDBJ databases">
        <authorList>
            <person name="Fiebig A."/>
            <person name="Goeker M."/>
            <person name="Klenk H.-P.P."/>
        </authorList>
    </citation>
    <scope>NUCLEOTIDE SEQUENCE [LARGE SCALE GENOMIC DNA]</scope>
    <source>
        <strain evidence="1 2">DSM 17069</strain>
    </source>
</reference>
<dbReference type="Proteomes" id="UP000030021">
    <property type="component" value="Unassembled WGS sequence"/>
</dbReference>
<dbReference type="InterPro" id="IPR052896">
    <property type="entry name" value="GGT-like_enzyme"/>
</dbReference>
<dbReference type="PANTHER" id="PTHR43881:SF5">
    <property type="entry name" value="GAMMA-GLUTAMYLTRANSPEPTIDASE"/>
    <property type="match status" value="1"/>
</dbReference>
<sequence>MLSTALGFNGAFSAPHRAAALAGRDVLNAGGTAIEAMVAAAASIAVTYPHMNGIGGDGFWLIHRPGMAPVGISACGRAASLATPGWYAAQGVLDAIPARGALATLTVPGTIAGWAKALALVPDRRRMPLRDLLGAAISQARDGIAVTGNQSRTTLEKLVGLKDVPGFSETYLVGGMPPAPGHRLRQSALGNTLARLAETGLDDYYRGDIAQTHARFLEEAGSPLRFEDFNTFSADLVTPLTVQIGAGRLWNMTPPTQGISSLMILAIFDQLGVTQAEGTAHLHGLIEATKQAFIQRNAELGDPDFMSQPAQDWLEPDHIATLAGRIDPARALAWPHPAKPGDTIWMGAADAEGTVVSFIQSVFWEFGSGLTCTDTGVFFQNRGAGFSLALGPNQLRPGARPFHTLNPALAELNDGRIMAYGTMGGEGQPQTQAAVFTRYALFGQDLQQAVTAPRWLLGKTWGETTTTLKLEDRFDPSLMAGLHSLGHDIEIIAPWSDLAGHAGAVVQHPTGLMEAASDPRADGAALAF</sequence>
<accession>A0A0A0HQB4</accession>
<keyword evidence="1" id="KW-0808">Transferase</keyword>
<dbReference type="PRINTS" id="PR01210">
    <property type="entry name" value="GGTRANSPTASE"/>
</dbReference>